<keyword evidence="2" id="KW-1185">Reference proteome</keyword>
<organism evidence="1 2">
    <name type="scientific">Candidatus Protochlamydia naegleriophila</name>
    <dbReference type="NCBI Taxonomy" id="389348"/>
    <lineage>
        <taxon>Bacteria</taxon>
        <taxon>Pseudomonadati</taxon>
        <taxon>Chlamydiota</taxon>
        <taxon>Chlamydiia</taxon>
        <taxon>Parachlamydiales</taxon>
        <taxon>Parachlamydiaceae</taxon>
        <taxon>Candidatus Protochlamydia</taxon>
    </lineage>
</organism>
<dbReference type="AlphaFoldDB" id="A0A0U5JHZ9"/>
<dbReference type="KEGG" id="pnl:PNK_2017"/>
<dbReference type="EMBL" id="LN879502">
    <property type="protein sequence ID" value="CUI17621.1"/>
    <property type="molecule type" value="Genomic_DNA"/>
</dbReference>
<dbReference type="InParanoid" id="A0A0U5JHZ9"/>
<proteinExistence type="predicted"/>
<protein>
    <submittedName>
        <fullName evidence="1">Uncharacterized protein</fullName>
    </submittedName>
</protein>
<name>A0A0U5JHZ9_9BACT</name>
<evidence type="ECO:0000313" key="1">
    <source>
        <dbReference type="EMBL" id="CUI17621.1"/>
    </source>
</evidence>
<sequence>MKIQEALNNISTMRDLEHLVIAAQEDIFFWGYRYTYIPGYEGTLPIDTLALKVISVVCRQQVHVSPREEIIRKITGLWEQSDRRLKEKSIITYIACTIREIWGSITSGSYSTRDLWNDYGTN</sequence>
<evidence type="ECO:0000313" key="2">
    <source>
        <dbReference type="Proteomes" id="UP000069902"/>
    </source>
</evidence>
<dbReference type="Proteomes" id="UP000069902">
    <property type="component" value="Chromosome cPNK"/>
</dbReference>
<dbReference type="PATRIC" id="fig|389348.3.peg.2269"/>
<gene>
    <name evidence="1" type="ORF">PNK_2017</name>
</gene>
<accession>A0A0U5JHZ9</accession>
<dbReference type="RefSeq" id="WP_059061828.1">
    <property type="nucleotide sequence ID" value="NZ_LN879502.1"/>
</dbReference>
<dbReference type="STRING" id="389348.PNK_2017"/>
<reference evidence="2" key="1">
    <citation type="submission" date="2015-09" db="EMBL/GenBank/DDBJ databases">
        <authorList>
            <person name="Bertelli C."/>
        </authorList>
    </citation>
    <scope>NUCLEOTIDE SEQUENCE [LARGE SCALE GENOMIC DNA]</scope>
    <source>
        <strain evidence="2">KNic</strain>
    </source>
</reference>